<organism evidence="2 3">
    <name type="scientific">Gonapodya prolifera (strain JEL478)</name>
    <name type="common">Monoblepharis prolifera</name>
    <dbReference type="NCBI Taxonomy" id="1344416"/>
    <lineage>
        <taxon>Eukaryota</taxon>
        <taxon>Fungi</taxon>
        <taxon>Fungi incertae sedis</taxon>
        <taxon>Chytridiomycota</taxon>
        <taxon>Chytridiomycota incertae sedis</taxon>
        <taxon>Monoblepharidomycetes</taxon>
        <taxon>Monoblepharidales</taxon>
        <taxon>Gonapodyaceae</taxon>
        <taxon>Gonapodya</taxon>
    </lineage>
</organism>
<proteinExistence type="predicted"/>
<reference evidence="2 3" key="1">
    <citation type="journal article" date="2015" name="Genome Biol. Evol.">
        <title>Phylogenomic analyses indicate that early fungi evolved digesting cell walls of algal ancestors of land plants.</title>
        <authorList>
            <person name="Chang Y."/>
            <person name="Wang S."/>
            <person name="Sekimoto S."/>
            <person name="Aerts A.L."/>
            <person name="Choi C."/>
            <person name="Clum A."/>
            <person name="LaButti K.M."/>
            <person name="Lindquist E.A."/>
            <person name="Yee Ngan C."/>
            <person name="Ohm R.A."/>
            <person name="Salamov A.A."/>
            <person name="Grigoriev I.V."/>
            <person name="Spatafora J.W."/>
            <person name="Berbee M.L."/>
        </authorList>
    </citation>
    <scope>NUCLEOTIDE SEQUENCE [LARGE SCALE GENOMIC DNA]</scope>
    <source>
        <strain evidence="2 3">JEL478</strain>
    </source>
</reference>
<feature type="domain" description="Carboxymuconolactone decarboxylase-like" evidence="1">
    <location>
        <begin position="216"/>
        <end position="286"/>
    </location>
</feature>
<evidence type="ECO:0000259" key="1">
    <source>
        <dbReference type="Pfam" id="PF02627"/>
    </source>
</evidence>
<dbReference type="AlphaFoldDB" id="A0A138ZX47"/>
<dbReference type="GO" id="GO:0051920">
    <property type="term" value="F:peroxiredoxin activity"/>
    <property type="evidence" value="ECO:0007669"/>
    <property type="project" value="InterPro"/>
</dbReference>
<dbReference type="PANTHER" id="PTHR33570:SF2">
    <property type="entry name" value="CARBOXYMUCONOLACTONE DECARBOXYLASE-LIKE DOMAIN-CONTAINING PROTEIN"/>
    <property type="match status" value="1"/>
</dbReference>
<evidence type="ECO:0000313" key="3">
    <source>
        <dbReference type="Proteomes" id="UP000070544"/>
    </source>
</evidence>
<dbReference type="EMBL" id="KQ965899">
    <property type="protein sequence ID" value="KXS09021.1"/>
    <property type="molecule type" value="Genomic_DNA"/>
</dbReference>
<dbReference type="PANTHER" id="PTHR33570">
    <property type="entry name" value="4-CARBOXYMUCONOLACTONE DECARBOXYLASE FAMILY PROTEIN"/>
    <property type="match status" value="1"/>
</dbReference>
<dbReference type="InterPro" id="IPR029032">
    <property type="entry name" value="AhpD-like"/>
</dbReference>
<name>A0A138ZX47_GONPJ</name>
<evidence type="ECO:0000313" key="2">
    <source>
        <dbReference type="EMBL" id="KXS09021.1"/>
    </source>
</evidence>
<dbReference type="InterPro" id="IPR003779">
    <property type="entry name" value="CMD-like"/>
</dbReference>
<dbReference type="Pfam" id="PF02627">
    <property type="entry name" value="CMD"/>
    <property type="match status" value="2"/>
</dbReference>
<feature type="domain" description="Carboxymuconolactone decarboxylase-like" evidence="1">
    <location>
        <begin position="55"/>
        <end position="135"/>
    </location>
</feature>
<dbReference type="OrthoDB" id="2126002at2759"/>
<dbReference type="SUPFAM" id="SSF69118">
    <property type="entry name" value="AhpD-like"/>
    <property type="match status" value="2"/>
</dbReference>
<protein>
    <submittedName>
        <fullName evidence="2">CMD-domain-containing protein</fullName>
    </submittedName>
</protein>
<sequence>MGPTAADARAIMALYRDLAAKAGATKGFATQGVSDFLKDGWETDATVITIPKLIPDMGDFTIHYIAKVYAAPGLDPKQRALLVLSTLITQGAEPELEIHTHTALNVGLLPREVAAVPVNLIPYVGFPSVLNALKVIVRVFKERGIDIAKVGLEQAALNKTKPAKEPGRVIMREYRDMGKALGANVGMAMPGGPSFAKDTRIIAPQMRDIQEETGDWIYARPGFTKHQRSLVILSSLITQGVDPEVHIHVHTALNVGLTAREIVAIGWTLVPYVGFPRSFNGLKVMAAVFKERGLSLEEVGKGKL</sequence>
<dbReference type="Gene3D" id="1.20.1290.10">
    <property type="entry name" value="AhpD-like"/>
    <property type="match status" value="1"/>
</dbReference>
<keyword evidence="3" id="KW-1185">Reference proteome</keyword>
<accession>A0A138ZX47</accession>
<gene>
    <name evidence="2" type="ORF">M427DRAFT_50086</name>
</gene>
<dbReference type="InterPro" id="IPR052512">
    <property type="entry name" value="4CMD/NDH-1_regulator"/>
</dbReference>
<dbReference type="Proteomes" id="UP000070544">
    <property type="component" value="Unassembled WGS sequence"/>
</dbReference>